<evidence type="ECO:0000313" key="8">
    <source>
        <dbReference type="Proteomes" id="UP000770015"/>
    </source>
</evidence>
<keyword evidence="3 6" id="KW-1133">Transmembrane helix</keyword>
<dbReference type="OrthoDB" id="2901184at2759"/>
<dbReference type="PANTHER" id="PTHR31162">
    <property type="entry name" value="MALIC ACID TRANSPORT PROTEIN-RELATED"/>
    <property type="match status" value="1"/>
</dbReference>
<dbReference type="Gene3D" id="1.50.10.150">
    <property type="entry name" value="Voltage-dependent anion channel"/>
    <property type="match status" value="1"/>
</dbReference>
<proteinExistence type="predicted"/>
<feature type="compositionally biased region" description="Polar residues" evidence="5">
    <location>
        <begin position="12"/>
        <end position="28"/>
    </location>
</feature>
<reference evidence="7" key="1">
    <citation type="journal article" date="2021" name="Nat. Commun.">
        <title>Genetic determinants of endophytism in the Arabidopsis root mycobiome.</title>
        <authorList>
            <person name="Mesny F."/>
            <person name="Miyauchi S."/>
            <person name="Thiergart T."/>
            <person name="Pickel B."/>
            <person name="Atanasova L."/>
            <person name="Karlsson M."/>
            <person name="Huettel B."/>
            <person name="Barry K.W."/>
            <person name="Haridas S."/>
            <person name="Chen C."/>
            <person name="Bauer D."/>
            <person name="Andreopoulos W."/>
            <person name="Pangilinan J."/>
            <person name="LaButti K."/>
            <person name="Riley R."/>
            <person name="Lipzen A."/>
            <person name="Clum A."/>
            <person name="Drula E."/>
            <person name="Henrissat B."/>
            <person name="Kohler A."/>
            <person name="Grigoriev I.V."/>
            <person name="Martin F.M."/>
            <person name="Hacquard S."/>
        </authorList>
    </citation>
    <scope>NUCLEOTIDE SEQUENCE</scope>
    <source>
        <strain evidence="7">MPI-SDFR-AT-0117</strain>
    </source>
</reference>
<feature type="region of interest" description="Disordered" evidence="5">
    <location>
        <begin position="1"/>
        <end position="107"/>
    </location>
</feature>
<dbReference type="PANTHER" id="PTHR31162:SF3">
    <property type="entry name" value="TRANSPORTER_MALIC ACID TRANSPORT PROTEIN, PUTATIVE-RELATED"/>
    <property type="match status" value="1"/>
</dbReference>
<feature type="transmembrane region" description="Helical" evidence="6">
    <location>
        <begin position="119"/>
        <end position="138"/>
    </location>
</feature>
<organism evidence="7 8">
    <name type="scientific">Plectosphaerella plurivora</name>
    <dbReference type="NCBI Taxonomy" id="936078"/>
    <lineage>
        <taxon>Eukaryota</taxon>
        <taxon>Fungi</taxon>
        <taxon>Dikarya</taxon>
        <taxon>Ascomycota</taxon>
        <taxon>Pezizomycotina</taxon>
        <taxon>Sordariomycetes</taxon>
        <taxon>Hypocreomycetidae</taxon>
        <taxon>Glomerellales</taxon>
        <taxon>Plectosphaerellaceae</taxon>
        <taxon>Plectosphaerella</taxon>
    </lineage>
</organism>
<dbReference type="GO" id="GO:0015140">
    <property type="term" value="F:malate transmembrane transporter activity"/>
    <property type="evidence" value="ECO:0007669"/>
    <property type="project" value="InterPro"/>
</dbReference>
<keyword evidence="8" id="KW-1185">Reference proteome</keyword>
<comment type="subcellular location">
    <subcellularLocation>
        <location evidence="1">Membrane</location>
        <topology evidence="1">Multi-pass membrane protein</topology>
    </subcellularLocation>
</comment>
<dbReference type="InterPro" id="IPR004695">
    <property type="entry name" value="SLAC1/Mae1/Ssu1/TehA"/>
</dbReference>
<evidence type="ECO:0000313" key="7">
    <source>
        <dbReference type="EMBL" id="KAH6676030.1"/>
    </source>
</evidence>
<evidence type="ECO:0000256" key="5">
    <source>
        <dbReference type="SAM" id="MobiDB-lite"/>
    </source>
</evidence>
<evidence type="ECO:0000256" key="6">
    <source>
        <dbReference type="SAM" id="Phobius"/>
    </source>
</evidence>
<gene>
    <name evidence="7" type="ORF">F5X68DRAFT_38250</name>
</gene>
<accession>A0A9P8V4K7</accession>
<feature type="transmembrane region" description="Helical" evidence="6">
    <location>
        <begin position="150"/>
        <end position="169"/>
    </location>
</feature>
<feature type="transmembrane region" description="Helical" evidence="6">
    <location>
        <begin position="257"/>
        <end position="280"/>
    </location>
</feature>
<feature type="transmembrane region" description="Helical" evidence="6">
    <location>
        <begin position="292"/>
        <end position="320"/>
    </location>
</feature>
<feature type="transmembrane region" description="Helical" evidence="6">
    <location>
        <begin position="189"/>
        <end position="211"/>
    </location>
</feature>
<feature type="transmembrane region" description="Helical" evidence="6">
    <location>
        <begin position="332"/>
        <end position="351"/>
    </location>
</feature>
<evidence type="ECO:0000256" key="3">
    <source>
        <dbReference type="ARBA" id="ARBA00022989"/>
    </source>
</evidence>
<dbReference type="Pfam" id="PF03595">
    <property type="entry name" value="SLAC1"/>
    <property type="match status" value="1"/>
</dbReference>
<dbReference type="AlphaFoldDB" id="A0A9P8V4K7"/>
<evidence type="ECO:0000256" key="4">
    <source>
        <dbReference type="ARBA" id="ARBA00023136"/>
    </source>
</evidence>
<dbReference type="InterPro" id="IPR038665">
    <property type="entry name" value="Voltage-dep_anion_channel_sf"/>
</dbReference>
<feature type="transmembrane region" description="Helical" evidence="6">
    <location>
        <begin position="223"/>
        <end position="245"/>
    </location>
</feature>
<feature type="transmembrane region" description="Helical" evidence="6">
    <location>
        <begin position="438"/>
        <end position="463"/>
    </location>
</feature>
<comment type="caution">
    <text evidence="7">The sequence shown here is derived from an EMBL/GenBank/DDBJ whole genome shotgun (WGS) entry which is preliminary data.</text>
</comment>
<keyword evidence="4 6" id="KW-0472">Membrane</keyword>
<evidence type="ECO:0000256" key="1">
    <source>
        <dbReference type="ARBA" id="ARBA00004141"/>
    </source>
</evidence>
<dbReference type="GO" id="GO:0016020">
    <property type="term" value="C:membrane"/>
    <property type="evidence" value="ECO:0007669"/>
    <property type="project" value="UniProtKB-SubCell"/>
</dbReference>
<evidence type="ECO:0000256" key="2">
    <source>
        <dbReference type="ARBA" id="ARBA00022692"/>
    </source>
</evidence>
<feature type="compositionally biased region" description="Low complexity" evidence="5">
    <location>
        <begin position="31"/>
        <end position="46"/>
    </location>
</feature>
<feature type="compositionally biased region" description="Polar residues" evidence="5">
    <location>
        <begin position="84"/>
        <end position="103"/>
    </location>
</feature>
<dbReference type="Proteomes" id="UP000770015">
    <property type="component" value="Unassembled WGS sequence"/>
</dbReference>
<feature type="transmembrane region" description="Helical" evidence="6">
    <location>
        <begin position="371"/>
        <end position="393"/>
    </location>
</feature>
<dbReference type="InterPro" id="IPR030185">
    <property type="entry name" value="Mae1"/>
</dbReference>
<name>A0A9P8V4K7_9PEZI</name>
<dbReference type="EMBL" id="JAGSXJ010000024">
    <property type="protein sequence ID" value="KAH6676030.1"/>
    <property type="molecule type" value="Genomic_DNA"/>
</dbReference>
<dbReference type="CDD" id="cd09317">
    <property type="entry name" value="TDT_Mae1_like"/>
    <property type="match status" value="1"/>
</dbReference>
<feature type="transmembrane region" description="Helical" evidence="6">
    <location>
        <begin position="414"/>
        <end position="432"/>
    </location>
</feature>
<protein>
    <submittedName>
        <fullName evidence="7">Voltage-dependent anion channel-domain-containing protein</fullName>
    </submittedName>
</protein>
<keyword evidence="2 6" id="KW-0812">Transmembrane</keyword>
<sequence length="478" mass="52507">MASPDPQVERAVTSSGYESPTETNQSSYFLPATSHSAAVATTTPSPGTLGVSSQQQAFHVRPPMPHGSADQAQVAPKDPRMRPQRSNGSSLNRMLAANPNQRPNAGKVSIRDRIACHQWTWFAMTMATGGLANVLHSLSYRGPWLDGVGVAVFLFNICLFIMNCVLISIRFHLRPGSFMNAFTDQTESLFIPSFFVSITVIMINTCQYGVPNTGPWLLKTMEAMFWINVALSVATSATIYLILWSTMIFPIHMMTPIWVFPAYPLLLNGPFAATLVTSAAETGQTLALNSLAVAFCAIAVQGAGCLIALMISAAFIYRLMTQKLPRDMQRPGVFISVGPYAFTVVGIVQLGSHADYILPPNFMGTDQAVPIVKILSIMVGLWLWGLSLWFFLVSVGSFWKYYKPDRKMPFQMTWWSFVFPNTALITATEAMAKALDSSGLKVLACVLAGCLVIVWAGVFYAMLSCLRHRKLLWPKDDS</sequence>